<dbReference type="AlphaFoldDB" id="A0A3Q9G2C1"/>
<feature type="compositionally biased region" description="Gly residues" evidence="1">
    <location>
        <begin position="182"/>
        <end position="191"/>
    </location>
</feature>
<dbReference type="Proteomes" id="UP000267900">
    <property type="component" value="Chromosome"/>
</dbReference>
<dbReference type="OrthoDB" id="4337967at2"/>
<feature type="region of interest" description="Disordered" evidence="1">
    <location>
        <begin position="226"/>
        <end position="311"/>
    </location>
</feature>
<feature type="region of interest" description="Disordered" evidence="1">
    <location>
        <begin position="393"/>
        <end position="477"/>
    </location>
</feature>
<evidence type="ECO:0000256" key="1">
    <source>
        <dbReference type="SAM" id="MobiDB-lite"/>
    </source>
</evidence>
<sequence length="477" mass="48417">MSDAEFQGKSHEELYAMVADAKPERLSEVGKALKQAFDDLDGISRDLKGHVAQVKLEGEGGEAFRKWGEQMVMQTTKLAHYVSSAGAVMDKAAEGLGKARSSMPKPSGSVCFTDAEKERARLKAVETDRQHAVDAMRTLDSYYATAQTDLGKLEEPKFALPPVMKIGIGEDWERPYEPSTSGGYGSSGRGDGFSSVPHSGAAGGAAHAAALPVGSAVSAAEYPGAVGHGSASAQPGPGPGAGWASGTNIDSTTVLPTPQPTAPAPDVIQHHDRVAMPQGPGGPPVVLPQVPGDGRGIKAGAPRGGSGIGRPEATIAMPRGGGMPRPNDGIVGGLPKVPGGENSAAKLPRGTVVGEERGLMSRGPVGAGGYPGAANGSGFGAHGTGTGRRLATEPGGVIGSPRGSVLGQASPGMRSEFTQGGSGLVRGTQVPGAMPHVGGSSAGSTGRRPAAGRPEYLTEDEETWTRGRRDTVPPVIE</sequence>
<evidence type="ECO:0000313" key="3">
    <source>
        <dbReference type="Proteomes" id="UP000267900"/>
    </source>
</evidence>
<evidence type="ECO:0008006" key="4">
    <source>
        <dbReference type="Google" id="ProtNLM"/>
    </source>
</evidence>
<dbReference type="EMBL" id="CP034587">
    <property type="protein sequence ID" value="AZQ73851.1"/>
    <property type="molecule type" value="Genomic_DNA"/>
</dbReference>
<feature type="region of interest" description="Disordered" evidence="1">
    <location>
        <begin position="171"/>
        <end position="202"/>
    </location>
</feature>
<evidence type="ECO:0000313" key="2">
    <source>
        <dbReference type="EMBL" id="AZQ73851.1"/>
    </source>
</evidence>
<name>A0A3Q9G2C1_STRLT</name>
<gene>
    <name evidence="2" type="ORF">EKH77_23885</name>
</gene>
<dbReference type="RefSeq" id="WP_126916358.1">
    <property type="nucleotide sequence ID" value="NZ_CP034587.1"/>
</dbReference>
<proteinExistence type="predicted"/>
<feature type="compositionally biased region" description="Polar residues" evidence="1">
    <location>
        <begin position="247"/>
        <end position="256"/>
    </location>
</feature>
<accession>A0A3Q9G2C1</accession>
<organism evidence="2 3">
    <name type="scientific">Streptomyces luteoverticillatus</name>
    <name type="common">Streptoverticillium luteoverticillatus</name>
    <dbReference type="NCBI Taxonomy" id="66425"/>
    <lineage>
        <taxon>Bacteria</taxon>
        <taxon>Bacillati</taxon>
        <taxon>Actinomycetota</taxon>
        <taxon>Actinomycetes</taxon>
        <taxon>Kitasatosporales</taxon>
        <taxon>Streptomycetaceae</taxon>
        <taxon>Streptomyces</taxon>
    </lineage>
</organism>
<keyword evidence="3" id="KW-1185">Reference proteome</keyword>
<reference evidence="2 3" key="1">
    <citation type="submission" date="2018-12" db="EMBL/GenBank/DDBJ databases">
        <title>The whole draft genome of Streptomyce luteoverticillatus CGMCC 15060.</title>
        <authorList>
            <person name="Feng Z."/>
            <person name="Chen G."/>
            <person name="Zhang J."/>
            <person name="Zhu H."/>
            <person name="Yu X."/>
            <person name="Zhang W."/>
            <person name="Zhang X."/>
        </authorList>
    </citation>
    <scope>NUCLEOTIDE SEQUENCE [LARGE SCALE GENOMIC DNA]</scope>
    <source>
        <strain evidence="2 3">CGMCC 15060</strain>
    </source>
</reference>
<protein>
    <recommendedName>
        <fullName evidence="4">WXG100 family type VII secretion target</fullName>
    </recommendedName>
</protein>
<feature type="compositionally biased region" description="Low complexity" evidence="1">
    <location>
        <begin position="192"/>
        <end position="202"/>
    </location>
</feature>